<dbReference type="Proteomes" id="UP001445335">
    <property type="component" value="Unassembled WGS sequence"/>
</dbReference>
<protein>
    <recommendedName>
        <fullName evidence="2">RNA polymerase sigma-70 region 4 domain-containing protein</fullName>
    </recommendedName>
</protein>
<evidence type="ECO:0000313" key="3">
    <source>
        <dbReference type="EMBL" id="KAK9818983.1"/>
    </source>
</evidence>
<evidence type="ECO:0000256" key="1">
    <source>
        <dbReference type="ARBA" id="ARBA00007788"/>
    </source>
</evidence>
<gene>
    <name evidence="3" type="ORF">WJX81_003529</name>
</gene>
<dbReference type="PANTHER" id="PTHR30603:SF47">
    <property type="entry name" value="RNA POLYMERASE SIGMA FACTOR SIGD, CHLOROPLASTIC"/>
    <property type="match status" value="1"/>
</dbReference>
<dbReference type="SUPFAM" id="SSF88659">
    <property type="entry name" value="Sigma3 and sigma4 domains of RNA polymerase sigma factors"/>
    <property type="match status" value="2"/>
</dbReference>
<dbReference type="SUPFAM" id="SSF88946">
    <property type="entry name" value="Sigma2 domain of RNA polymerase sigma factors"/>
    <property type="match status" value="1"/>
</dbReference>
<dbReference type="Pfam" id="PF04545">
    <property type="entry name" value="Sigma70_r4"/>
    <property type="match status" value="1"/>
</dbReference>
<comment type="similarity">
    <text evidence="1">Belongs to the sigma-70 factor family.</text>
</comment>
<dbReference type="Gene3D" id="1.10.10.10">
    <property type="entry name" value="Winged helix-like DNA-binding domain superfamily/Winged helix DNA-binding domain"/>
    <property type="match status" value="2"/>
</dbReference>
<name>A0AAW1QBX5_9CHLO</name>
<accession>A0AAW1QBX5</accession>
<dbReference type="InterPro" id="IPR007630">
    <property type="entry name" value="RNA_pol_sigma70_r4"/>
</dbReference>
<comment type="caution">
    <text evidence="3">The sequence shown here is derived from an EMBL/GenBank/DDBJ whole genome shotgun (WGS) entry which is preliminary data.</text>
</comment>
<dbReference type="InterPro" id="IPR050239">
    <property type="entry name" value="Sigma-70_RNA_pol_init_factors"/>
</dbReference>
<reference evidence="3 4" key="1">
    <citation type="journal article" date="2024" name="Nat. Commun.">
        <title>Phylogenomics reveals the evolutionary origins of lichenization in chlorophyte algae.</title>
        <authorList>
            <person name="Puginier C."/>
            <person name="Libourel C."/>
            <person name="Otte J."/>
            <person name="Skaloud P."/>
            <person name="Haon M."/>
            <person name="Grisel S."/>
            <person name="Petersen M."/>
            <person name="Berrin J.G."/>
            <person name="Delaux P.M."/>
            <person name="Dal Grande F."/>
            <person name="Keller J."/>
        </authorList>
    </citation>
    <scope>NUCLEOTIDE SEQUENCE [LARGE SCALE GENOMIC DNA]</scope>
    <source>
        <strain evidence="3 4">SAG 245.80</strain>
    </source>
</reference>
<feature type="domain" description="RNA polymerase sigma-70 region 4" evidence="2">
    <location>
        <begin position="224"/>
        <end position="269"/>
    </location>
</feature>
<dbReference type="InterPro" id="IPR013324">
    <property type="entry name" value="RNA_pol_sigma_r3/r4-like"/>
</dbReference>
<evidence type="ECO:0000313" key="4">
    <source>
        <dbReference type="Proteomes" id="UP001445335"/>
    </source>
</evidence>
<proteinExistence type="inferred from homology"/>
<dbReference type="PANTHER" id="PTHR30603">
    <property type="entry name" value="RNA POLYMERASE SIGMA FACTOR RPO"/>
    <property type="match status" value="1"/>
</dbReference>
<dbReference type="EMBL" id="JALJOU010000137">
    <property type="protein sequence ID" value="KAK9818983.1"/>
    <property type="molecule type" value="Genomic_DNA"/>
</dbReference>
<sequence length="300" mass="32751">MGAAELEAELCAAIRRGVELDTAAVSAAEHAKSAIVAAHRGFLFKLALQYSKQGVANEDLLRVASDSMVYAAATFSGERGTRLLTYAWFFIMRDLTSAVRMQGSALTVPTRSMSELRAMRKVEARLARRLGRAPTQAELVAEAGCSDKKVRQLRAAGRAASCVRWETLCRCGGLGGERGSGDETISQADVLSAPEPEDAMAAREEESRHLEQLLSLAVELLPVEQQRTALRLRFGLADGRWRTLRQVAAGMGRSQETARQAVADGVRSLERVLARLRLTSAVEEHMARMGDLSFKWDDCT</sequence>
<dbReference type="InterPro" id="IPR036388">
    <property type="entry name" value="WH-like_DNA-bd_sf"/>
</dbReference>
<organism evidence="3 4">
    <name type="scientific">Elliptochloris bilobata</name>
    <dbReference type="NCBI Taxonomy" id="381761"/>
    <lineage>
        <taxon>Eukaryota</taxon>
        <taxon>Viridiplantae</taxon>
        <taxon>Chlorophyta</taxon>
        <taxon>core chlorophytes</taxon>
        <taxon>Trebouxiophyceae</taxon>
        <taxon>Trebouxiophyceae incertae sedis</taxon>
        <taxon>Elliptochloris clade</taxon>
        <taxon>Elliptochloris</taxon>
    </lineage>
</organism>
<evidence type="ECO:0000259" key="2">
    <source>
        <dbReference type="Pfam" id="PF04545"/>
    </source>
</evidence>
<keyword evidence="4" id="KW-1185">Reference proteome</keyword>
<dbReference type="GO" id="GO:0003700">
    <property type="term" value="F:DNA-binding transcription factor activity"/>
    <property type="evidence" value="ECO:0007669"/>
    <property type="project" value="InterPro"/>
</dbReference>
<dbReference type="GO" id="GO:0006352">
    <property type="term" value="P:DNA-templated transcription initiation"/>
    <property type="evidence" value="ECO:0007669"/>
    <property type="project" value="InterPro"/>
</dbReference>
<dbReference type="AlphaFoldDB" id="A0AAW1QBX5"/>
<dbReference type="InterPro" id="IPR013325">
    <property type="entry name" value="RNA_pol_sigma_r2"/>
</dbReference>
<dbReference type="Gene3D" id="1.20.120.1810">
    <property type="match status" value="1"/>
</dbReference>